<feature type="transmembrane region" description="Helical" evidence="1">
    <location>
        <begin position="7"/>
        <end position="35"/>
    </location>
</feature>
<name>A0A3N4IP30_ASCIM</name>
<keyword evidence="1" id="KW-0472">Membrane</keyword>
<dbReference type="AlphaFoldDB" id="A0A3N4IP30"/>
<evidence type="ECO:0000256" key="1">
    <source>
        <dbReference type="SAM" id="Phobius"/>
    </source>
</evidence>
<keyword evidence="3" id="KW-1185">Reference proteome</keyword>
<protein>
    <submittedName>
        <fullName evidence="2">Uncharacterized protein</fullName>
    </submittedName>
</protein>
<evidence type="ECO:0000313" key="2">
    <source>
        <dbReference type="EMBL" id="RPA87679.1"/>
    </source>
</evidence>
<gene>
    <name evidence="2" type="ORF">BJ508DRAFT_410423</name>
</gene>
<dbReference type="EMBL" id="ML119646">
    <property type="protein sequence ID" value="RPA87679.1"/>
    <property type="molecule type" value="Genomic_DNA"/>
</dbReference>
<feature type="transmembrane region" description="Helical" evidence="1">
    <location>
        <begin position="47"/>
        <end position="68"/>
    </location>
</feature>
<organism evidence="2 3">
    <name type="scientific">Ascobolus immersus RN42</name>
    <dbReference type="NCBI Taxonomy" id="1160509"/>
    <lineage>
        <taxon>Eukaryota</taxon>
        <taxon>Fungi</taxon>
        <taxon>Dikarya</taxon>
        <taxon>Ascomycota</taxon>
        <taxon>Pezizomycotina</taxon>
        <taxon>Pezizomycetes</taxon>
        <taxon>Pezizales</taxon>
        <taxon>Ascobolaceae</taxon>
        <taxon>Ascobolus</taxon>
    </lineage>
</organism>
<keyword evidence="1" id="KW-0812">Transmembrane</keyword>
<proteinExistence type="predicted"/>
<keyword evidence="1" id="KW-1133">Transmembrane helix</keyword>
<evidence type="ECO:0000313" key="3">
    <source>
        <dbReference type="Proteomes" id="UP000275078"/>
    </source>
</evidence>
<sequence length="85" mass="9405">MFSGGGFLLLFWVCSFCAYGSFFLMAGVTCIWILAGGAGGVMGVGVYLFWADLYTSLCFVISIDYYFFSLFKFMLGVTMLQMSDT</sequence>
<dbReference type="Proteomes" id="UP000275078">
    <property type="component" value="Unassembled WGS sequence"/>
</dbReference>
<reference evidence="2 3" key="1">
    <citation type="journal article" date="2018" name="Nat. Ecol. Evol.">
        <title>Pezizomycetes genomes reveal the molecular basis of ectomycorrhizal truffle lifestyle.</title>
        <authorList>
            <person name="Murat C."/>
            <person name="Payen T."/>
            <person name="Noel B."/>
            <person name="Kuo A."/>
            <person name="Morin E."/>
            <person name="Chen J."/>
            <person name="Kohler A."/>
            <person name="Krizsan K."/>
            <person name="Balestrini R."/>
            <person name="Da Silva C."/>
            <person name="Montanini B."/>
            <person name="Hainaut M."/>
            <person name="Levati E."/>
            <person name="Barry K.W."/>
            <person name="Belfiori B."/>
            <person name="Cichocki N."/>
            <person name="Clum A."/>
            <person name="Dockter R.B."/>
            <person name="Fauchery L."/>
            <person name="Guy J."/>
            <person name="Iotti M."/>
            <person name="Le Tacon F."/>
            <person name="Lindquist E.A."/>
            <person name="Lipzen A."/>
            <person name="Malagnac F."/>
            <person name="Mello A."/>
            <person name="Molinier V."/>
            <person name="Miyauchi S."/>
            <person name="Poulain J."/>
            <person name="Riccioni C."/>
            <person name="Rubini A."/>
            <person name="Sitrit Y."/>
            <person name="Splivallo R."/>
            <person name="Traeger S."/>
            <person name="Wang M."/>
            <person name="Zifcakova L."/>
            <person name="Wipf D."/>
            <person name="Zambonelli A."/>
            <person name="Paolocci F."/>
            <person name="Nowrousian M."/>
            <person name="Ottonello S."/>
            <person name="Baldrian P."/>
            <person name="Spatafora J.W."/>
            <person name="Henrissat B."/>
            <person name="Nagy L.G."/>
            <person name="Aury J.M."/>
            <person name="Wincker P."/>
            <person name="Grigoriev I.V."/>
            <person name="Bonfante P."/>
            <person name="Martin F.M."/>
        </authorList>
    </citation>
    <scope>NUCLEOTIDE SEQUENCE [LARGE SCALE GENOMIC DNA]</scope>
    <source>
        <strain evidence="2 3">RN42</strain>
    </source>
</reference>
<accession>A0A3N4IP30</accession>